<dbReference type="PANTHER" id="PTHR48109:SF4">
    <property type="entry name" value="DIHYDROOROTATE DEHYDROGENASE (QUINONE), MITOCHONDRIAL"/>
    <property type="match status" value="1"/>
</dbReference>
<feature type="binding site" evidence="11">
    <location>
        <begin position="67"/>
        <end position="71"/>
    </location>
    <ligand>
        <name>FMN</name>
        <dbReference type="ChEBI" id="CHEBI:58210"/>
    </ligand>
</feature>
<comment type="subcellular location">
    <subcellularLocation>
        <location evidence="11">Cell membrane</location>
        <topology evidence="11">Peripheral membrane protein</topology>
    </subcellularLocation>
    <subcellularLocation>
        <location evidence="2">Membrane</location>
    </subcellularLocation>
</comment>
<feature type="binding site" evidence="11">
    <location>
        <position position="183"/>
    </location>
    <ligand>
        <name>substrate</name>
    </ligand>
</feature>
<gene>
    <name evidence="11" type="primary">pyrD</name>
    <name evidence="14" type="ORF">HD595_004045</name>
</gene>
<evidence type="ECO:0000259" key="13">
    <source>
        <dbReference type="Pfam" id="PF01180"/>
    </source>
</evidence>
<name>A0ABT1K1P5_9ACTN</name>
<feature type="compositionally biased region" description="Low complexity" evidence="12">
    <location>
        <begin position="366"/>
        <end position="377"/>
    </location>
</feature>
<dbReference type="NCBIfam" id="NF003648">
    <property type="entry name" value="PRK05286.2-1"/>
    <property type="match status" value="1"/>
</dbReference>
<feature type="region of interest" description="Disordered" evidence="12">
    <location>
        <begin position="350"/>
        <end position="377"/>
    </location>
</feature>
<comment type="catalytic activity">
    <reaction evidence="10 11">
        <text>(S)-dihydroorotate + a quinone = orotate + a quinol</text>
        <dbReference type="Rhea" id="RHEA:30187"/>
        <dbReference type="ChEBI" id="CHEBI:24646"/>
        <dbReference type="ChEBI" id="CHEBI:30839"/>
        <dbReference type="ChEBI" id="CHEBI:30864"/>
        <dbReference type="ChEBI" id="CHEBI:132124"/>
        <dbReference type="EC" id="1.3.5.2"/>
    </reaction>
</comment>
<dbReference type="InterPro" id="IPR005719">
    <property type="entry name" value="Dihydroorotate_DH_2"/>
</dbReference>
<dbReference type="InterPro" id="IPR013785">
    <property type="entry name" value="Aldolase_TIM"/>
</dbReference>
<feature type="binding site" evidence="11">
    <location>
        <position position="71"/>
    </location>
    <ligand>
        <name>substrate</name>
    </ligand>
</feature>
<evidence type="ECO:0000256" key="9">
    <source>
        <dbReference type="ARBA" id="ARBA00023136"/>
    </source>
</evidence>
<feature type="binding site" evidence="11">
    <location>
        <position position="178"/>
    </location>
    <ligand>
        <name>FMN</name>
        <dbReference type="ChEBI" id="CHEBI:58210"/>
    </ligand>
</feature>
<comment type="function">
    <text evidence="1 11">Catalyzes the conversion of dihydroorotate to orotate with quinone as electron acceptor.</text>
</comment>
<dbReference type="EMBL" id="JAMZEC010000001">
    <property type="protein sequence ID" value="MCP2347923.1"/>
    <property type="molecule type" value="Genomic_DNA"/>
</dbReference>
<feature type="binding site" evidence="11">
    <location>
        <begin position="248"/>
        <end position="249"/>
    </location>
    <ligand>
        <name>substrate</name>
    </ligand>
</feature>
<evidence type="ECO:0000256" key="11">
    <source>
        <dbReference type="HAMAP-Rule" id="MF_00225"/>
    </source>
</evidence>
<evidence type="ECO:0000256" key="12">
    <source>
        <dbReference type="SAM" id="MobiDB-lite"/>
    </source>
</evidence>
<evidence type="ECO:0000256" key="7">
    <source>
        <dbReference type="ARBA" id="ARBA00022975"/>
    </source>
</evidence>
<keyword evidence="8 11" id="KW-0560">Oxidoreductase</keyword>
<evidence type="ECO:0000256" key="4">
    <source>
        <dbReference type="ARBA" id="ARBA00005359"/>
    </source>
</evidence>
<feature type="domain" description="Dihydroorotate dehydrogenase catalytic" evidence="13">
    <location>
        <begin position="50"/>
        <end position="332"/>
    </location>
</feature>
<dbReference type="NCBIfam" id="TIGR01036">
    <property type="entry name" value="pyrD_sub2"/>
    <property type="match status" value="1"/>
</dbReference>
<evidence type="ECO:0000313" key="15">
    <source>
        <dbReference type="Proteomes" id="UP001320766"/>
    </source>
</evidence>
<dbReference type="PROSITE" id="PS00912">
    <property type="entry name" value="DHODEHASE_2"/>
    <property type="match status" value="1"/>
</dbReference>
<evidence type="ECO:0000256" key="5">
    <source>
        <dbReference type="ARBA" id="ARBA00022630"/>
    </source>
</evidence>
<dbReference type="InterPro" id="IPR050074">
    <property type="entry name" value="DHO_dehydrogenase"/>
</dbReference>
<proteinExistence type="inferred from homology"/>
<keyword evidence="15" id="KW-1185">Reference proteome</keyword>
<feature type="binding site" evidence="11">
    <location>
        <position position="145"/>
    </location>
    <ligand>
        <name>FMN</name>
        <dbReference type="ChEBI" id="CHEBI:58210"/>
    </ligand>
</feature>
<feature type="binding site" evidence="11">
    <location>
        <position position="262"/>
    </location>
    <ligand>
        <name>FMN</name>
        <dbReference type="ChEBI" id="CHEBI:58210"/>
    </ligand>
</feature>
<evidence type="ECO:0000313" key="14">
    <source>
        <dbReference type="EMBL" id="MCP2347923.1"/>
    </source>
</evidence>
<dbReference type="Pfam" id="PF01180">
    <property type="entry name" value="DHO_dh"/>
    <property type="match status" value="1"/>
</dbReference>
<dbReference type="InterPro" id="IPR005720">
    <property type="entry name" value="Dihydroorotate_DH_cat"/>
</dbReference>
<keyword evidence="6 11" id="KW-0288">FMN</keyword>
<dbReference type="HAMAP" id="MF_00225">
    <property type="entry name" value="DHO_dh_type2"/>
    <property type="match status" value="1"/>
</dbReference>
<feature type="binding site" evidence="11">
    <location>
        <begin position="116"/>
        <end position="120"/>
    </location>
    <ligand>
        <name>substrate</name>
    </ligand>
</feature>
<dbReference type="CDD" id="cd04738">
    <property type="entry name" value="DHOD_2_like"/>
    <property type="match status" value="1"/>
</dbReference>
<evidence type="ECO:0000256" key="2">
    <source>
        <dbReference type="ARBA" id="ARBA00004370"/>
    </source>
</evidence>
<feature type="binding site" evidence="11">
    <location>
        <begin position="312"/>
        <end position="313"/>
    </location>
    <ligand>
        <name>FMN</name>
        <dbReference type="ChEBI" id="CHEBI:58210"/>
    </ligand>
</feature>
<feature type="binding site" evidence="11">
    <location>
        <position position="247"/>
    </location>
    <ligand>
        <name>FMN</name>
        <dbReference type="ChEBI" id="CHEBI:58210"/>
    </ligand>
</feature>
<reference evidence="14 15" key="1">
    <citation type="submission" date="2022-06" db="EMBL/GenBank/DDBJ databases">
        <title>Sequencing the genomes of 1000 actinobacteria strains.</title>
        <authorList>
            <person name="Klenk H.-P."/>
        </authorList>
    </citation>
    <scope>NUCLEOTIDE SEQUENCE [LARGE SCALE GENOMIC DNA]</scope>
    <source>
        <strain evidence="14 15">DSM 44170</strain>
    </source>
</reference>
<dbReference type="RefSeq" id="WP_253771249.1">
    <property type="nucleotide sequence ID" value="NZ_BAAAVE010000004.1"/>
</dbReference>
<dbReference type="Proteomes" id="UP001320766">
    <property type="component" value="Unassembled WGS sequence"/>
</dbReference>
<feature type="binding site" evidence="11">
    <location>
        <position position="219"/>
    </location>
    <ligand>
        <name>FMN</name>
        <dbReference type="ChEBI" id="CHEBI:58210"/>
    </ligand>
</feature>
<accession>A0ABT1K1P5</accession>
<dbReference type="InterPro" id="IPR001295">
    <property type="entry name" value="Dihydroorotate_DH_CS"/>
</dbReference>
<dbReference type="PANTHER" id="PTHR48109">
    <property type="entry name" value="DIHYDROOROTATE DEHYDROGENASE (QUINONE), MITOCHONDRIAL-RELATED"/>
    <property type="match status" value="1"/>
</dbReference>
<dbReference type="PROSITE" id="PS00911">
    <property type="entry name" value="DHODEHASE_1"/>
    <property type="match status" value="1"/>
</dbReference>
<feature type="binding site" evidence="11">
    <location>
        <position position="91"/>
    </location>
    <ligand>
        <name>FMN</name>
        <dbReference type="ChEBI" id="CHEBI:58210"/>
    </ligand>
</feature>
<sequence>MYRLVFTQVLRRFDAEAVHHLTVRALALLSALPLVKRLLHKALAPHDPALRVSAFGVHFPGPLGLAAGFDKDAACAEGAAALGFGHVEVGTITAHGQPGNPRPRLFRLVGERAVVNRMGFNNAGAAAAARRLRRVRGVPVVVGVNIGKTKVVPESGATADYVASARQLAPLADYLVVNVSSPNTPGLRDLQAVSLLRPLLTAVKEVADGTPRRTPLLVKIAPDLADEDVDAVADLALELGLDGVIATNTTIRHGGETGGLSGRPLKARSLEVLRRLRARVGDRITLVSVGGVEDVDDVWERLLAGATLVQGYTGWVYGGPLWAATIHRQLSRRVRRHGFTSITQVIGRTAPESRTAPEARTAPEVRTAPAARTTGAP</sequence>
<dbReference type="NCBIfam" id="NF003645">
    <property type="entry name" value="PRK05286.1-2"/>
    <property type="match status" value="1"/>
</dbReference>
<dbReference type="GO" id="GO:0106430">
    <property type="term" value="F:dihydroorotate dehydrogenase (quinone) activity"/>
    <property type="evidence" value="ECO:0007669"/>
    <property type="project" value="UniProtKB-EC"/>
</dbReference>
<keyword evidence="9 11" id="KW-0472">Membrane</keyword>
<protein>
    <recommendedName>
        <fullName evidence="11">Dihydroorotate dehydrogenase (quinone)</fullName>
        <ecNumber evidence="11">1.3.5.2</ecNumber>
    </recommendedName>
    <alternativeName>
        <fullName evidence="11">DHOdehase</fullName>
        <shortName evidence="11">DHOD</shortName>
        <shortName evidence="11">DHODase</shortName>
    </alternativeName>
    <alternativeName>
        <fullName evidence="11">Dihydroorotate oxidase</fullName>
    </alternativeName>
</protein>
<dbReference type="EC" id="1.3.5.2" evidence="11"/>
<dbReference type="Gene3D" id="3.20.20.70">
    <property type="entry name" value="Aldolase class I"/>
    <property type="match status" value="1"/>
</dbReference>
<comment type="cofactor">
    <cofactor evidence="11">
        <name>FMN</name>
        <dbReference type="ChEBI" id="CHEBI:58210"/>
    </cofactor>
    <text evidence="11">Binds 1 FMN per subunit.</text>
</comment>
<keyword evidence="11" id="KW-1003">Cell membrane</keyword>
<dbReference type="NCBIfam" id="NF003652">
    <property type="entry name" value="PRK05286.2-5"/>
    <property type="match status" value="1"/>
</dbReference>
<keyword evidence="5 11" id="KW-0285">Flavoprotein</keyword>
<comment type="pathway">
    <text evidence="3 11">Pyrimidine metabolism; UMP biosynthesis via de novo pathway; orotate from (S)-dihydroorotate (quinone route): step 1/1.</text>
</comment>
<organism evidence="14 15">
    <name type="scientific">Nonomuraea roseoviolacea subsp. carminata</name>
    <dbReference type="NCBI Taxonomy" id="160689"/>
    <lineage>
        <taxon>Bacteria</taxon>
        <taxon>Bacillati</taxon>
        <taxon>Actinomycetota</taxon>
        <taxon>Actinomycetes</taxon>
        <taxon>Streptosporangiales</taxon>
        <taxon>Streptosporangiaceae</taxon>
        <taxon>Nonomuraea</taxon>
    </lineage>
</organism>
<evidence type="ECO:0000256" key="10">
    <source>
        <dbReference type="ARBA" id="ARBA00048639"/>
    </source>
</evidence>
<feature type="binding site" evidence="11">
    <location>
        <position position="291"/>
    </location>
    <ligand>
        <name>FMN</name>
        <dbReference type="ChEBI" id="CHEBI:58210"/>
    </ligand>
</feature>
<feature type="binding site" evidence="11">
    <location>
        <position position="178"/>
    </location>
    <ligand>
        <name>substrate</name>
    </ligand>
</feature>
<evidence type="ECO:0000256" key="6">
    <source>
        <dbReference type="ARBA" id="ARBA00022643"/>
    </source>
</evidence>
<comment type="subunit">
    <text evidence="11">Monomer.</text>
</comment>
<evidence type="ECO:0000256" key="8">
    <source>
        <dbReference type="ARBA" id="ARBA00023002"/>
    </source>
</evidence>
<feature type="active site" description="Nucleophile" evidence="11">
    <location>
        <position position="181"/>
    </location>
</feature>
<comment type="similarity">
    <text evidence="4 11">Belongs to the dihydroorotate dehydrogenase family. Type 2 subfamily.</text>
</comment>
<evidence type="ECO:0000256" key="3">
    <source>
        <dbReference type="ARBA" id="ARBA00005161"/>
    </source>
</evidence>
<keyword evidence="7 11" id="KW-0665">Pyrimidine biosynthesis</keyword>
<dbReference type="SUPFAM" id="SSF51395">
    <property type="entry name" value="FMN-linked oxidoreductases"/>
    <property type="match status" value="1"/>
</dbReference>
<evidence type="ECO:0000256" key="1">
    <source>
        <dbReference type="ARBA" id="ARBA00003125"/>
    </source>
</evidence>
<comment type="caution">
    <text evidence="14">The sequence shown here is derived from an EMBL/GenBank/DDBJ whole genome shotgun (WGS) entry which is preliminary data.</text>
</comment>